<keyword evidence="6 8" id="KW-0472">Membrane</keyword>
<feature type="transmembrane region" description="Helical" evidence="8">
    <location>
        <begin position="12"/>
        <end position="35"/>
    </location>
</feature>
<evidence type="ECO:0000256" key="5">
    <source>
        <dbReference type="ARBA" id="ARBA00022989"/>
    </source>
</evidence>
<evidence type="ECO:0000256" key="1">
    <source>
        <dbReference type="ARBA" id="ARBA00004651"/>
    </source>
</evidence>
<protein>
    <submittedName>
        <fullName evidence="10">ABC transporter permease</fullName>
    </submittedName>
</protein>
<dbReference type="EMBL" id="AOMT01000022">
    <property type="protein sequence ID" value="KDN25100.1"/>
    <property type="molecule type" value="Genomic_DNA"/>
</dbReference>
<feature type="transmembrane region" description="Helical" evidence="8">
    <location>
        <begin position="211"/>
        <end position="229"/>
    </location>
</feature>
<name>A0A066UDB6_9GAMM</name>
<dbReference type="Pfam" id="PF00528">
    <property type="entry name" value="BPD_transp_1"/>
    <property type="match status" value="1"/>
</dbReference>
<comment type="subcellular location">
    <subcellularLocation>
        <location evidence="1 8">Cell membrane</location>
        <topology evidence="1 8">Multi-pass membrane protein</topology>
    </subcellularLocation>
</comment>
<keyword evidence="3" id="KW-1003">Cell membrane</keyword>
<organism evidence="10 11">
    <name type="scientific">Moraxella bovoculi 237</name>
    <dbReference type="NCBI Taxonomy" id="743974"/>
    <lineage>
        <taxon>Bacteria</taxon>
        <taxon>Pseudomonadati</taxon>
        <taxon>Pseudomonadota</taxon>
        <taxon>Gammaproteobacteria</taxon>
        <taxon>Moraxellales</taxon>
        <taxon>Moraxellaceae</taxon>
        <taxon>Moraxella</taxon>
    </lineage>
</organism>
<feature type="domain" description="ABC transmembrane type-1" evidence="9">
    <location>
        <begin position="133"/>
        <end position="334"/>
    </location>
</feature>
<feature type="transmembrane region" description="Helical" evidence="8">
    <location>
        <begin position="180"/>
        <end position="199"/>
    </location>
</feature>
<evidence type="ECO:0000256" key="7">
    <source>
        <dbReference type="ARBA" id="ARBA00024202"/>
    </source>
</evidence>
<keyword evidence="5 8" id="KW-1133">Transmembrane helix</keyword>
<evidence type="ECO:0000256" key="4">
    <source>
        <dbReference type="ARBA" id="ARBA00022692"/>
    </source>
</evidence>
<evidence type="ECO:0000256" key="3">
    <source>
        <dbReference type="ARBA" id="ARBA00022475"/>
    </source>
</evidence>
<dbReference type="InterPro" id="IPR045621">
    <property type="entry name" value="BPD_transp_1_N"/>
</dbReference>
<dbReference type="GO" id="GO:0005886">
    <property type="term" value="C:plasma membrane"/>
    <property type="evidence" value="ECO:0007669"/>
    <property type="project" value="UniProtKB-SubCell"/>
</dbReference>
<feature type="transmembrane region" description="Helical" evidence="8">
    <location>
        <begin position="41"/>
        <end position="60"/>
    </location>
</feature>
<dbReference type="Pfam" id="PF19300">
    <property type="entry name" value="BPD_transp_1_N"/>
    <property type="match status" value="1"/>
</dbReference>
<dbReference type="PROSITE" id="PS50928">
    <property type="entry name" value="ABC_TM1"/>
    <property type="match status" value="1"/>
</dbReference>
<keyword evidence="11" id="KW-1185">Reference proteome</keyword>
<keyword evidence="4 8" id="KW-0812">Transmembrane</keyword>
<reference evidence="10 11" key="1">
    <citation type="journal article" date="2014" name="Genome Announc.">
        <title>Draft Genome Sequence of Moraxella bovoculi Strain 237T (ATCC BAA-1259T) Isolated from a Calf with Infectious Bovine Keratoconjunctivitis.</title>
        <authorList>
            <person name="Calcutt M.J."/>
            <person name="Foecking M.F."/>
            <person name="Martin N.T."/>
            <person name="Mhlanga-Mutangadura T."/>
            <person name="Reilly T.J."/>
        </authorList>
    </citation>
    <scope>NUCLEOTIDE SEQUENCE [LARGE SCALE GENOMIC DNA]</scope>
    <source>
        <strain evidence="10 11">237</strain>
    </source>
</reference>
<feature type="transmembrane region" description="Helical" evidence="8">
    <location>
        <begin position="139"/>
        <end position="160"/>
    </location>
</feature>
<evidence type="ECO:0000313" key="11">
    <source>
        <dbReference type="Proteomes" id="UP000035860"/>
    </source>
</evidence>
<dbReference type="AlphaFoldDB" id="A0A066UDB6"/>
<dbReference type="Gene3D" id="1.10.3720.10">
    <property type="entry name" value="MetI-like"/>
    <property type="match status" value="1"/>
</dbReference>
<evidence type="ECO:0000313" key="10">
    <source>
        <dbReference type="EMBL" id="KDN25100.1"/>
    </source>
</evidence>
<evidence type="ECO:0000256" key="8">
    <source>
        <dbReference type="RuleBase" id="RU363032"/>
    </source>
</evidence>
<sequence>MRGVFYFKKYYVITFAFIINENYNSPILLIIIIMLKLLTSRLIQLLLVVWSVGTLTFVLMRSLPGDMAYRIAASRYGYDQVTTSSADQVRAELGLDLQWYEQYIAWFGDLLRLDLGNSLVSGASVWDEIAHQFGHTLSLAFVALIISLIIAPPIGILSALRPNGVFDRFTLFIATLLRSAPAFIIGVLLITIFAVHLKWLPAIGYGKPINYILPALTLALGLSAVSIRVSRNAAVAVLDSTFYEFAKLKGLSPWQAFRRHGVRNIAIPIVAYHGVQLIYLIEGVVIVESLFAWPGIGHALVHAIIARDIPMIQGSALVMGGLFVVLNAVLDVINRYIDPRYQAH</sequence>
<feature type="transmembrane region" description="Helical" evidence="8">
    <location>
        <begin position="277"/>
        <end position="305"/>
    </location>
</feature>
<dbReference type="PANTHER" id="PTHR43163:SF6">
    <property type="entry name" value="DIPEPTIDE TRANSPORT SYSTEM PERMEASE PROTEIN DPPB-RELATED"/>
    <property type="match status" value="1"/>
</dbReference>
<evidence type="ECO:0000256" key="2">
    <source>
        <dbReference type="ARBA" id="ARBA00022448"/>
    </source>
</evidence>
<dbReference type="PANTHER" id="PTHR43163">
    <property type="entry name" value="DIPEPTIDE TRANSPORT SYSTEM PERMEASE PROTEIN DPPB-RELATED"/>
    <property type="match status" value="1"/>
</dbReference>
<comment type="similarity">
    <text evidence="7">Belongs to the binding-protein-dependent transport system permease family. OppBC subfamily.</text>
</comment>
<dbReference type="eggNOG" id="COG0601">
    <property type="taxonomic scope" value="Bacteria"/>
</dbReference>
<evidence type="ECO:0000256" key="6">
    <source>
        <dbReference type="ARBA" id="ARBA00023136"/>
    </source>
</evidence>
<dbReference type="Proteomes" id="UP000035860">
    <property type="component" value="Unassembled WGS sequence"/>
</dbReference>
<comment type="caution">
    <text evidence="10">The sequence shown here is derived from an EMBL/GenBank/DDBJ whole genome shotgun (WGS) entry which is preliminary data.</text>
</comment>
<feature type="transmembrane region" description="Helical" evidence="8">
    <location>
        <begin position="317"/>
        <end position="337"/>
    </location>
</feature>
<gene>
    <name evidence="10" type="ORF">MBO_04784</name>
</gene>
<evidence type="ECO:0000259" key="9">
    <source>
        <dbReference type="PROSITE" id="PS50928"/>
    </source>
</evidence>
<dbReference type="CDD" id="cd06261">
    <property type="entry name" value="TM_PBP2"/>
    <property type="match status" value="1"/>
</dbReference>
<dbReference type="InterPro" id="IPR035906">
    <property type="entry name" value="MetI-like_sf"/>
</dbReference>
<dbReference type="GO" id="GO:0071916">
    <property type="term" value="F:dipeptide transmembrane transporter activity"/>
    <property type="evidence" value="ECO:0007669"/>
    <property type="project" value="TreeGrafter"/>
</dbReference>
<proteinExistence type="inferred from homology"/>
<keyword evidence="2 8" id="KW-0813">Transport</keyword>
<dbReference type="SUPFAM" id="SSF161098">
    <property type="entry name" value="MetI-like"/>
    <property type="match status" value="1"/>
</dbReference>
<accession>A0A066UDB6</accession>
<dbReference type="InterPro" id="IPR000515">
    <property type="entry name" value="MetI-like"/>
</dbReference>